<keyword evidence="2" id="KW-1133">Transmembrane helix</keyword>
<dbReference type="EMBL" id="HBUE01178148">
    <property type="protein sequence ID" value="CAG6518825.1"/>
    <property type="molecule type" value="Transcribed_RNA"/>
</dbReference>
<dbReference type="EMBL" id="HBUE01283711">
    <property type="protein sequence ID" value="CAG6570372.1"/>
    <property type="molecule type" value="Transcribed_RNA"/>
</dbReference>
<feature type="transmembrane region" description="Helical" evidence="2">
    <location>
        <begin position="38"/>
        <end position="59"/>
    </location>
</feature>
<sequence length="130" mass="14967">MPLSSIMLKLIKKPFPLLICAHIFYGAWNVLFCVSNCSFQTLSIVILISLRLMFYIIYLHEASTASTRSIYDPPLHSPPRCAPPQCTRHHHPPPLRHPLHPLPVPSLPVPPQRQFPLPVRNHFPDRRQLE</sequence>
<feature type="compositionally biased region" description="Basic residues" evidence="1">
    <location>
        <begin position="87"/>
        <end position="99"/>
    </location>
</feature>
<keyword evidence="2" id="KW-0812">Transmembrane</keyword>
<dbReference type="AlphaFoldDB" id="A0A8D8DTU8"/>
<protein>
    <submittedName>
        <fullName evidence="3">(northern house mosquito) hypothetical protein</fullName>
    </submittedName>
</protein>
<accession>A0A8D8DTU8</accession>
<evidence type="ECO:0000313" key="3">
    <source>
        <dbReference type="EMBL" id="CAG6518825.1"/>
    </source>
</evidence>
<feature type="region of interest" description="Disordered" evidence="1">
    <location>
        <begin position="81"/>
        <end position="100"/>
    </location>
</feature>
<evidence type="ECO:0000256" key="2">
    <source>
        <dbReference type="SAM" id="Phobius"/>
    </source>
</evidence>
<feature type="transmembrane region" description="Helical" evidence="2">
    <location>
        <begin position="15"/>
        <end position="32"/>
    </location>
</feature>
<organism evidence="3">
    <name type="scientific">Culex pipiens</name>
    <name type="common">House mosquito</name>
    <dbReference type="NCBI Taxonomy" id="7175"/>
    <lineage>
        <taxon>Eukaryota</taxon>
        <taxon>Metazoa</taxon>
        <taxon>Ecdysozoa</taxon>
        <taxon>Arthropoda</taxon>
        <taxon>Hexapoda</taxon>
        <taxon>Insecta</taxon>
        <taxon>Pterygota</taxon>
        <taxon>Neoptera</taxon>
        <taxon>Endopterygota</taxon>
        <taxon>Diptera</taxon>
        <taxon>Nematocera</taxon>
        <taxon>Culicoidea</taxon>
        <taxon>Culicidae</taxon>
        <taxon>Culicinae</taxon>
        <taxon>Culicini</taxon>
        <taxon>Culex</taxon>
        <taxon>Culex</taxon>
    </lineage>
</organism>
<keyword evidence="2" id="KW-0472">Membrane</keyword>
<reference evidence="3" key="1">
    <citation type="submission" date="2021-05" db="EMBL/GenBank/DDBJ databases">
        <authorList>
            <person name="Alioto T."/>
            <person name="Alioto T."/>
            <person name="Gomez Garrido J."/>
        </authorList>
    </citation>
    <scope>NUCLEOTIDE SEQUENCE</scope>
</reference>
<proteinExistence type="predicted"/>
<evidence type="ECO:0000256" key="1">
    <source>
        <dbReference type="SAM" id="MobiDB-lite"/>
    </source>
</evidence>
<name>A0A8D8DTU8_CULPI</name>